<feature type="compositionally biased region" description="Pro residues" evidence="1">
    <location>
        <begin position="197"/>
        <end position="231"/>
    </location>
</feature>
<evidence type="ECO:0000313" key="4">
    <source>
        <dbReference type="Proteomes" id="UP001244341"/>
    </source>
</evidence>
<dbReference type="EMBL" id="CP126223">
    <property type="protein sequence ID" value="WIA23284.1"/>
    <property type="molecule type" value="Genomic_DNA"/>
</dbReference>
<sequence length="1049" mass="107342">MRQLLPLAVVCLLAAQLAAGARITPGRSLLRQLVPDNITLGRQQFVQATWALEGVTCDDVTNQTGLKFVNNTLAQKVILDFQAELTKQGWPEAVKTVVAVRQPCVTFDINSTKYASYRVLVRFNSTTTTAVKDTMFLGAVTGPCVGGYSKTLYSNVAALFKDFKVSQNNGNRQNVWNNGVPNWIEYAAPNMTVCQPKPSPSPSPSPVPVDSPSPSPVPSPSPSPSPTPDPCPSNATLVNGTCTCNAGLLPSTNGTILISCTAGTTCPAAAPVAVKDQAGVTTGCITTNTPCPASNSLIFYSGSPSVRIECRNNPGGCNVSPFSILVQNAGGTVIGCANVTSNDCPYVAFRNGINTNWALAKCQDVTACPVFSTGNTDYTVPLLLTNALNAVPKACVTVPVASQQTCPSTTSLNFPVEVMFAEPTSPVCGSELSVPPQVCNGNRVIACYAPGVDCVAPYSLRLFTNTTGPTVAECRQLRTVCDLTTSGMGSLNPNANSYTVPTYNGQNVEGCMIAGTTACPAGYPIPLQSPSGGLAGCQKIGQNLTSCTPGQIPLYNAAGALQSCQAAATPCPAAFPVTLWDNLIGTRAGCSVSGITQCPSGYSLPTFGAFSTAPNNLTITNCFKDGSVASCSFINVVPGAVQSGAQGTYPTPILNSNNATIGCLQSNVPSCPSSAPFPLISYTPSGTSSRGTILSCSVALTSCNSTLIPAMTQGTLSACISFTGNPAGGTANFKCPSDYPVVVTNTDNPASVDSVSRITMCMSASSTCLASAPTSSPFTVTTSNTPSPQAFCVPVTGLTSCASYPASAYQSGVPIYAPNGVSLIGCTDVKTCPAPFFPVFFLDSSQPPNTVRCQASVAGSCPSAYPLPIIGANGALAGCSALSTNCTTGVIVAENATTSETVTCLAPGTTSCPAGTYSFPIYSGTRDANTGGATLVRCIRDPAAPDCNGAALSTYNIEVYGPTGTNVIGCVQASSAGTSYCPFGQPVAHMSQGSGTPTPFTLYQCRPAGSSCGAADSGLNFTIPIRNVPQINNAIVGCLASTATTCPVQ</sequence>
<protein>
    <submittedName>
        <fullName evidence="3">Uncharacterized protein</fullName>
    </submittedName>
</protein>
<keyword evidence="4" id="KW-1185">Reference proteome</keyword>
<gene>
    <name evidence="3" type="ORF">OEZ85_000054</name>
</gene>
<evidence type="ECO:0000256" key="2">
    <source>
        <dbReference type="SAM" id="SignalP"/>
    </source>
</evidence>
<accession>A0ABY8UQS1</accession>
<dbReference type="Proteomes" id="UP001244341">
    <property type="component" value="Chromosome 16b"/>
</dbReference>
<feature type="chain" id="PRO_5045426852" evidence="2">
    <location>
        <begin position="21"/>
        <end position="1049"/>
    </location>
</feature>
<keyword evidence="2" id="KW-0732">Signal</keyword>
<evidence type="ECO:0000313" key="3">
    <source>
        <dbReference type="EMBL" id="WIA23284.1"/>
    </source>
</evidence>
<name>A0ABY8UQS1_TETOB</name>
<reference evidence="3 4" key="1">
    <citation type="submission" date="2023-05" db="EMBL/GenBank/DDBJ databases">
        <title>A 100% complete, gapless, phased diploid assembly of the Scenedesmus obliquus UTEX 3031 genome.</title>
        <authorList>
            <person name="Biondi T.C."/>
            <person name="Hanschen E.R."/>
            <person name="Kwon T."/>
            <person name="Eng W."/>
            <person name="Kruse C.P.S."/>
            <person name="Koehler S.I."/>
            <person name="Kunde Y."/>
            <person name="Gleasner C.D."/>
            <person name="You Mak K.T."/>
            <person name="Polle J."/>
            <person name="Hovde B.T."/>
            <person name="Starkenburg S.R."/>
        </authorList>
    </citation>
    <scope>NUCLEOTIDE SEQUENCE [LARGE SCALE GENOMIC DNA]</scope>
    <source>
        <strain evidence="3 4">DOE0152z</strain>
    </source>
</reference>
<proteinExistence type="predicted"/>
<organism evidence="3 4">
    <name type="scientific">Tetradesmus obliquus</name>
    <name type="common">Green alga</name>
    <name type="synonym">Acutodesmus obliquus</name>
    <dbReference type="NCBI Taxonomy" id="3088"/>
    <lineage>
        <taxon>Eukaryota</taxon>
        <taxon>Viridiplantae</taxon>
        <taxon>Chlorophyta</taxon>
        <taxon>core chlorophytes</taxon>
        <taxon>Chlorophyceae</taxon>
        <taxon>CS clade</taxon>
        <taxon>Sphaeropleales</taxon>
        <taxon>Scenedesmaceae</taxon>
        <taxon>Tetradesmus</taxon>
    </lineage>
</organism>
<dbReference type="PANTHER" id="PTHR48148">
    <property type="entry name" value="KERATINOCYTE PROLINE-RICH PROTEIN"/>
    <property type="match status" value="1"/>
</dbReference>
<evidence type="ECO:0000256" key="1">
    <source>
        <dbReference type="SAM" id="MobiDB-lite"/>
    </source>
</evidence>
<dbReference type="PANTHER" id="PTHR48148:SF2">
    <property type="entry name" value="PA14 DOMAIN-CONTAINING PROTEIN"/>
    <property type="match status" value="1"/>
</dbReference>
<feature type="signal peptide" evidence="2">
    <location>
        <begin position="1"/>
        <end position="20"/>
    </location>
</feature>
<feature type="region of interest" description="Disordered" evidence="1">
    <location>
        <begin position="194"/>
        <end position="232"/>
    </location>
</feature>